<dbReference type="OrthoDB" id="10264771at2759"/>
<dbReference type="AlphaFoldDB" id="A0A8I6TCJ0"/>
<comment type="subunit">
    <text evidence="4 13">Homodimer.</text>
</comment>
<evidence type="ECO:0000256" key="5">
    <source>
        <dbReference type="ARBA" id="ARBA00012730"/>
    </source>
</evidence>
<comment type="pathway">
    <text evidence="2 13">Nucleotide-sugar biosynthesis; GDP-alpha-D-mannose biosynthesis; alpha-D-mannose 1-phosphate from D-fructose 6-phosphate: step 2/2.</text>
</comment>
<dbReference type="GO" id="GO:0005829">
    <property type="term" value="C:cytosol"/>
    <property type="evidence" value="ECO:0007669"/>
    <property type="project" value="TreeGrafter"/>
</dbReference>
<feature type="binding site" evidence="11">
    <location>
        <position position="142"/>
    </location>
    <ligand>
        <name>alpha-D-mannose 1-phosphate</name>
        <dbReference type="ChEBI" id="CHEBI:58409"/>
    </ligand>
</feature>
<keyword evidence="6 13" id="KW-0963">Cytoplasm</keyword>
<comment type="function">
    <text evidence="13">Involved in the synthesis of the GDP-mannose and dolichol-phosphate-mannose required for a number of critical mannosyl transfer reactions.</text>
</comment>
<dbReference type="PANTHER" id="PTHR10466">
    <property type="entry name" value="PHOSPHOMANNOMUTASE"/>
    <property type="match status" value="1"/>
</dbReference>
<dbReference type="SUPFAM" id="SSF56784">
    <property type="entry name" value="HAD-like"/>
    <property type="match status" value="1"/>
</dbReference>
<gene>
    <name evidence="14" type="primary">106660804</name>
</gene>
<feature type="binding site" evidence="11">
    <location>
        <position position="182"/>
    </location>
    <ligand>
        <name>alpha-D-mannose 1-phosphate</name>
        <dbReference type="ChEBI" id="CHEBI:58409"/>
    </ligand>
</feature>
<evidence type="ECO:0000256" key="8">
    <source>
        <dbReference type="ARBA" id="ARBA00022842"/>
    </source>
</evidence>
<feature type="binding site" evidence="12">
    <location>
        <position position="222"/>
    </location>
    <ligand>
        <name>Mg(2+)</name>
        <dbReference type="ChEBI" id="CHEBI:18420"/>
        <label>1</label>
    </ligand>
</feature>
<feature type="binding site" evidence="11">
    <location>
        <position position="135"/>
    </location>
    <ligand>
        <name>alpha-D-mannose 1-phosphate</name>
        <dbReference type="ChEBI" id="CHEBI:58409"/>
    </ligand>
</feature>
<dbReference type="SFLD" id="SFLDS00003">
    <property type="entry name" value="Haloacid_Dehalogenase"/>
    <property type="match status" value="1"/>
</dbReference>
<keyword evidence="9 13" id="KW-0413">Isomerase</keyword>
<evidence type="ECO:0000313" key="14">
    <source>
        <dbReference type="EnsemblMetazoa" id="XP_014239235.1"/>
    </source>
</evidence>
<reference evidence="14" key="1">
    <citation type="submission" date="2022-01" db="UniProtKB">
        <authorList>
            <consortium name="EnsemblMetazoa"/>
        </authorList>
    </citation>
    <scope>IDENTIFICATION</scope>
</reference>
<dbReference type="OMA" id="FCLHYMA"/>
<dbReference type="SFLD" id="SFLDG01140">
    <property type="entry name" value="C2.B:_Phosphomannomutase_and_P"/>
    <property type="match status" value="1"/>
</dbReference>
<dbReference type="InterPro" id="IPR023214">
    <property type="entry name" value="HAD_sf"/>
</dbReference>
<dbReference type="SFLD" id="SFLDG01143">
    <property type="entry name" value="C2.B.3:_Phosphomannomutase_Lik"/>
    <property type="match status" value="1"/>
</dbReference>
<dbReference type="EnsemblMetazoa" id="XM_014383749.2">
    <property type="protein sequence ID" value="XP_014239235.1"/>
    <property type="gene ID" value="LOC106660804"/>
</dbReference>
<dbReference type="SFLD" id="SFLDF00445">
    <property type="entry name" value="alpha-phosphomannomutase"/>
    <property type="match status" value="1"/>
</dbReference>
<evidence type="ECO:0000256" key="12">
    <source>
        <dbReference type="PIRSR" id="PIRSR605002-3"/>
    </source>
</evidence>
<dbReference type="UniPathway" id="UPA00126">
    <property type="reaction ID" value="UER00424"/>
</dbReference>
<evidence type="ECO:0000256" key="11">
    <source>
        <dbReference type="PIRSR" id="PIRSR605002-2"/>
    </source>
</evidence>
<comment type="similarity">
    <text evidence="3 13">Belongs to the eukaryotic PMM family.</text>
</comment>
<dbReference type="NCBIfam" id="TIGR01484">
    <property type="entry name" value="HAD-SF-IIB"/>
    <property type="match status" value="1"/>
</dbReference>
<dbReference type="InterPro" id="IPR043169">
    <property type="entry name" value="PMM_cap"/>
</dbReference>
<evidence type="ECO:0000256" key="10">
    <source>
        <dbReference type="PIRSR" id="PIRSR605002-1"/>
    </source>
</evidence>
<dbReference type="Pfam" id="PF03332">
    <property type="entry name" value="PMM"/>
    <property type="match status" value="1"/>
</dbReference>
<evidence type="ECO:0000256" key="13">
    <source>
        <dbReference type="RuleBase" id="RU361118"/>
    </source>
</evidence>
<comment type="catalytic activity">
    <reaction evidence="13">
        <text>alpha-D-mannose 1-phosphate = D-mannose 6-phosphate</text>
        <dbReference type="Rhea" id="RHEA:11140"/>
        <dbReference type="ChEBI" id="CHEBI:58409"/>
        <dbReference type="ChEBI" id="CHEBI:58735"/>
        <dbReference type="EC" id="5.4.2.8"/>
    </reaction>
</comment>
<dbReference type="EC" id="5.4.2.8" evidence="5 13"/>
<dbReference type="GO" id="GO:0006487">
    <property type="term" value="P:protein N-linked glycosylation"/>
    <property type="evidence" value="ECO:0007669"/>
    <property type="project" value="TreeGrafter"/>
</dbReference>
<name>A0A8I6TCJ0_CIMLE</name>
<sequence length="248" mass="28453">MGRENAICLFDVDGTLTKPRQVIEDDILNFVVEKLKNQFTIGLVGGSDYSKILEQMGGEKGVKHFDYIFSENGVVARKDGKIINESSIAKHVGEDKIQALINFCLRYLSNVTLPLKRGTFIEYRTGLINVSPVGRSCSQKEREEFYLYDQEHHIRDQFKKELEKEFSDYDLKFSIGGQISLDVFPVGWDKTYCLQFLEQFDTIYFFGDKTQEGGNDFEIFNDQRVVGHSVTGPNHTLKLLEDLLKQSH</sequence>
<evidence type="ECO:0000256" key="6">
    <source>
        <dbReference type="ARBA" id="ARBA00022490"/>
    </source>
</evidence>
<feature type="binding site" evidence="12">
    <location>
        <position position="208"/>
    </location>
    <ligand>
        <name>Mg(2+)</name>
        <dbReference type="ChEBI" id="CHEBI:18420"/>
        <label>1</label>
    </ligand>
</feature>
<evidence type="ECO:0000256" key="9">
    <source>
        <dbReference type="ARBA" id="ARBA00023235"/>
    </source>
</evidence>
<dbReference type="GO" id="GO:0046872">
    <property type="term" value="F:metal ion binding"/>
    <property type="evidence" value="ECO:0007669"/>
    <property type="project" value="UniProtKB-KW"/>
</dbReference>
<dbReference type="Gene3D" id="3.30.1240.20">
    <property type="match status" value="1"/>
</dbReference>
<evidence type="ECO:0000256" key="1">
    <source>
        <dbReference type="ARBA" id="ARBA00004496"/>
    </source>
</evidence>
<keyword evidence="15" id="KW-1185">Reference proteome</keyword>
<protein>
    <recommendedName>
        <fullName evidence="5 13">Phosphomannomutase</fullName>
        <ecNumber evidence="5 13">5.4.2.8</ecNumber>
    </recommendedName>
</protein>
<dbReference type="Gene3D" id="3.40.50.1000">
    <property type="entry name" value="HAD superfamily/HAD-like"/>
    <property type="match status" value="1"/>
</dbReference>
<feature type="binding site" evidence="11">
    <location>
        <position position="124"/>
    </location>
    <ligand>
        <name>alpha-D-mannose 1-phosphate</name>
        <dbReference type="ChEBI" id="CHEBI:58409"/>
    </ligand>
</feature>
<comment type="subcellular location">
    <subcellularLocation>
        <location evidence="1 13">Cytoplasm</location>
    </subcellularLocation>
</comment>
<dbReference type="InterPro" id="IPR006379">
    <property type="entry name" value="HAD-SF_hydro_IIB"/>
</dbReference>
<dbReference type="GO" id="GO:0006013">
    <property type="term" value="P:mannose metabolic process"/>
    <property type="evidence" value="ECO:0007669"/>
    <property type="project" value="TreeGrafter"/>
</dbReference>
<dbReference type="KEGG" id="clec:106660804"/>
<comment type="cofactor">
    <cofactor evidence="12">
        <name>Mg(2+)</name>
        <dbReference type="ChEBI" id="CHEBI:18420"/>
    </cofactor>
</comment>
<feature type="binding site" evidence="12">
    <location>
        <position position="220"/>
    </location>
    <ligand>
        <name>Mg(2+)</name>
        <dbReference type="ChEBI" id="CHEBI:18420"/>
        <label>1</label>
    </ligand>
</feature>
<organism evidence="14 15">
    <name type="scientific">Cimex lectularius</name>
    <name type="common">Bed bug</name>
    <name type="synonym">Acanthia lectularia</name>
    <dbReference type="NCBI Taxonomy" id="79782"/>
    <lineage>
        <taxon>Eukaryota</taxon>
        <taxon>Metazoa</taxon>
        <taxon>Ecdysozoa</taxon>
        <taxon>Arthropoda</taxon>
        <taxon>Hexapoda</taxon>
        <taxon>Insecta</taxon>
        <taxon>Pterygota</taxon>
        <taxon>Neoptera</taxon>
        <taxon>Paraneoptera</taxon>
        <taxon>Hemiptera</taxon>
        <taxon>Heteroptera</taxon>
        <taxon>Panheteroptera</taxon>
        <taxon>Cimicomorpha</taxon>
        <taxon>Cimicidae</taxon>
        <taxon>Cimex</taxon>
    </lineage>
</organism>
<feature type="active site" description="Proton donor/acceptor" evidence="10">
    <location>
        <position position="13"/>
    </location>
</feature>
<proteinExistence type="inferred from homology"/>
<feature type="binding site" evidence="11">
    <location>
        <position position="180"/>
    </location>
    <ligand>
        <name>alpha-D-mannose 1-phosphate</name>
        <dbReference type="ChEBI" id="CHEBI:58409"/>
    </ligand>
</feature>
<dbReference type="FunFam" id="3.30.1240.20:FF:000001">
    <property type="entry name" value="Phosphomannomutase"/>
    <property type="match status" value="1"/>
</dbReference>
<evidence type="ECO:0000256" key="2">
    <source>
        <dbReference type="ARBA" id="ARBA00004699"/>
    </source>
</evidence>
<feature type="binding site" evidence="11">
    <location>
        <position position="20"/>
    </location>
    <ligand>
        <name>alpha-D-mannose 1-phosphate</name>
        <dbReference type="ChEBI" id="CHEBI:58409"/>
    </ligand>
</feature>
<dbReference type="GO" id="GO:0009298">
    <property type="term" value="P:GDP-mannose biosynthetic process"/>
    <property type="evidence" value="ECO:0007669"/>
    <property type="project" value="UniProtKB-UniPathway"/>
</dbReference>
<dbReference type="Proteomes" id="UP000494040">
    <property type="component" value="Unassembled WGS sequence"/>
</dbReference>
<dbReference type="InterPro" id="IPR036412">
    <property type="entry name" value="HAD-like_sf"/>
</dbReference>
<evidence type="ECO:0000313" key="15">
    <source>
        <dbReference type="Proteomes" id="UP000494040"/>
    </source>
</evidence>
<dbReference type="InterPro" id="IPR005002">
    <property type="entry name" value="PMM"/>
</dbReference>
<dbReference type="GO" id="GO:0004615">
    <property type="term" value="F:phosphomannomutase activity"/>
    <property type="evidence" value="ECO:0007669"/>
    <property type="project" value="UniProtKB-EC"/>
</dbReference>
<feature type="binding site" evidence="12">
    <location>
        <position position="13"/>
    </location>
    <ligand>
        <name>Mg(2+)</name>
        <dbReference type="ChEBI" id="CHEBI:18420"/>
        <label>1</label>
    </ligand>
</feature>
<dbReference type="CDD" id="cd02585">
    <property type="entry name" value="HAD_PMM"/>
    <property type="match status" value="1"/>
</dbReference>
<accession>A0A8I6TCJ0</accession>
<evidence type="ECO:0000256" key="4">
    <source>
        <dbReference type="ARBA" id="ARBA00011738"/>
    </source>
</evidence>
<keyword evidence="7 12" id="KW-0479">Metal-binding</keyword>
<dbReference type="PANTHER" id="PTHR10466:SF0">
    <property type="entry name" value="PHOSPHOMANNOMUTASE"/>
    <property type="match status" value="1"/>
</dbReference>
<keyword evidence="8 12" id="KW-0460">Magnesium</keyword>
<evidence type="ECO:0000256" key="3">
    <source>
        <dbReference type="ARBA" id="ARBA00009736"/>
    </source>
</evidence>
<evidence type="ECO:0000256" key="7">
    <source>
        <dbReference type="ARBA" id="ARBA00022723"/>
    </source>
</evidence>
<feature type="binding site" evidence="12">
    <location>
        <position position="11"/>
    </location>
    <ligand>
        <name>Mg(2+)</name>
        <dbReference type="ChEBI" id="CHEBI:18420"/>
        <label>1</label>
    </ligand>
</feature>
<feature type="active site" description="Nucleophile" evidence="10">
    <location>
        <position position="11"/>
    </location>
</feature>